<accession>A0ABQ8VCJ1</accession>
<gene>
    <name evidence="5" type="ORF">C8R41DRAFT_768034</name>
</gene>
<dbReference type="SMART" id="SM00164">
    <property type="entry name" value="TBC"/>
    <property type="match status" value="1"/>
</dbReference>
<evidence type="ECO:0000256" key="2">
    <source>
        <dbReference type="SAM" id="MobiDB-lite"/>
    </source>
</evidence>
<keyword evidence="3" id="KW-0812">Transmembrane</keyword>
<dbReference type="PROSITE" id="PS50086">
    <property type="entry name" value="TBC_RABGAP"/>
    <property type="match status" value="1"/>
</dbReference>
<feature type="region of interest" description="Disordered" evidence="2">
    <location>
        <begin position="337"/>
        <end position="417"/>
    </location>
</feature>
<dbReference type="SUPFAM" id="SSF47923">
    <property type="entry name" value="Ypt/Rab-GAP domain of gyp1p"/>
    <property type="match status" value="2"/>
</dbReference>
<reference evidence="5" key="1">
    <citation type="submission" date="2022-08" db="EMBL/GenBank/DDBJ databases">
        <title>A Global Phylogenomic Analysis of the Shiitake Genus Lentinula.</title>
        <authorList>
            <consortium name="DOE Joint Genome Institute"/>
            <person name="Sierra-Patev S."/>
            <person name="Min B."/>
            <person name="Naranjo-Ortiz M."/>
            <person name="Looney B."/>
            <person name="Konkel Z."/>
            <person name="Slot J.C."/>
            <person name="Sakamoto Y."/>
            <person name="Steenwyk J.L."/>
            <person name="Rokas A."/>
            <person name="Carro J."/>
            <person name="Camarero S."/>
            <person name="Ferreira P."/>
            <person name="Molpeceres G."/>
            <person name="Ruiz-Duenas F.J."/>
            <person name="Serrano A."/>
            <person name="Henrissat B."/>
            <person name="Drula E."/>
            <person name="Hughes K.W."/>
            <person name="Mata J.L."/>
            <person name="Ishikawa N.K."/>
            <person name="Vargas-Isla R."/>
            <person name="Ushijima S."/>
            <person name="Smith C.A."/>
            <person name="Ahrendt S."/>
            <person name="Andreopoulos W."/>
            <person name="He G."/>
            <person name="Labutti K."/>
            <person name="Lipzen A."/>
            <person name="Ng V."/>
            <person name="Riley R."/>
            <person name="Sandor L."/>
            <person name="Barry K."/>
            <person name="Martinez A.T."/>
            <person name="Xiao Y."/>
            <person name="Gibbons J.G."/>
            <person name="Terashima K."/>
            <person name="Grigoriev I.V."/>
            <person name="Hibbett D.S."/>
        </authorList>
    </citation>
    <scope>NUCLEOTIDE SEQUENCE</scope>
    <source>
        <strain evidence="5">RHP3577 ss4</strain>
    </source>
</reference>
<feature type="compositionally biased region" description="Acidic residues" evidence="2">
    <location>
        <begin position="471"/>
        <end position="483"/>
    </location>
</feature>
<feature type="transmembrane region" description="Helical" evidence="3">
    <location>
        <begin position="509"/>
        <end position="528"/>
    </location>
</feature>
<dbReference type="InterPro" id="IPR045913">
    <property type="entry name" value="TBC20/Gyp8-like"/>
</dbReference>
<feature type="region of interest" description="Disordered" evidence="2">
    <location>
        <begin position="267"/>
        <end position="311"/>
    </location>
</feature>
<comment type="caution">
    <text evidence="5">The sequence shown here is derived from an EMBL/GenBank/DDBJ whole genome shotgun (WGS) entry which is preliminary data.</text>
</comment>
<protein>
    <submittedName>
        <fullName evidence="5">Rab-GTPase-TBC domain-containing protein</fullName>
    </submittedName>
</protein>
<proteinExistence type="predicted"/>
<keyword evidence="6" id="KW-1185">Reference proteome</keyword>
<feature type="region of interest" description="Disordered" evidence="2">
    <location>
        <begin position="464"/>
        <end position="493"/>
    </location>
</feature>
<evidence type="ECO:0000256" key="3">
    <source>
        <dbReference type="SAM" id="Phobius"/>
    </source>
</evidence>
<dbReference type="Pfam" id="PF00566">
    <property type="entry name" value="RabGAP-TBC"/>
    <property type="match status" value="1"/>
</dbReference>
<dbReference type="PANTHER" id="PTHR20913">
    <property type="entry name" value="TBC1 DOMAIN FAMILY MEMBER 20/GTPASE"/>
    <property type="match status" value="1"/>
</dbReference>
<evidence type="ECO:0000313" key="5">
    <source>
        <dbReference type="EMBL" id="KAJ4487462.1"/>
    </source>
</evidence>
<dbReference type="EMBL" id="JANVFT010000047">
    <property type="protein sequence ID" value="KAJ4487462.1"/>
    <property type="molecule type" value="Genomic_DNA"/>
</dbReference>
<evidence type="ECO:0000256" key="1">
    <source>
        <dbReference type="ARBA" id="ARBA00022468"/>
    </source>
</evidence>
<dbReference type="InterPro" id="IPR000195">
    <property type="entry name" value="Rab-GAP-TBC_dom"/>
</dbReference>
<dbReference type="InterPro" id="IPR035969">
    <property type="entry name" value="Rab-GAP_TBC_sf"/>
</dbReference>
<sequence>MNYDKTFWQEARRKSLETGGFGKDRVHYWSKLLNVNDSDVDTEATVTDVETLPVHADEPQIRLDTDRSFVMYPDGDVHCLQESLNKLLVTLFRRHPSLSYFQGYHDIITVLFLTLPSPLHLPCAEKLSLHRTRDAMGDGLEPVLGLLRFLAKLIAAVDVELAKLLKCAAPLPYFALSHLLTMFAHDIPTLPVIQHVFDFLLARPPIALVYLTAAVILTRRDELLALEEDEDGDLGMLHSLLGTLPQVSDEAIPGEVAADFRQEHQAEAVNAESCRGPSLDPSPSASGAEMEVEKSSCNSVVADDTDTDTIAESEYYEDTETVLNSDIDADEEPLKLDFVAPSSSSPGRSGILSLPPSSPESSPRLASASDPLPLDSQSLPQSNPPLQSVSSSPSSSSFSIHTPSSSSPATTLPTRDNLSDSSLAPVLSSIMGPSSVVYTWSEDPAKLPSDTDAELMVRDTSRIVYPWDPSSNEDEDGEDDGEVEKDITGDSMKRRTRFGDGRVLRRPELVLSAGAGAVLVIAIALAMYSNRISRGERLSLDRLLGLLGVWGVWGWNWINR</sequence>
<dbReference type="Proteomes" id="UP001150217">
    <property type="component" value="Unassembled WGS sequence"/>
</dbReference>
<dbReference type="PANTHER" id="PTHR20913:SF7">
    <property type="entry name" value="RE60063P"/>
    <property type="match status" value="1"/>
</dbReference>
<keyword evidence="3" id="KW-1133">Transmembrane helix</keyword>
<feature type="compositionally biased region" description="Basic and acidic residues" evidence="2">
    <location>
        <begin position="484"/>
        <end position="493"/>
    </location>
</feature>
<evidence type="ECO:0000259" key="4">
    <source>
        <dbReference type="PROSITE" id="PS50086"/>
    </source>
</evidence>
<dbReference type="Gene3D" id="1.10.8.1310">
    <property type="match status" value="1"/>
</dbReference>
<evidence type="ECO:0000313" key="6">
    <source>
        <dbReference type="Proteomes" id="UP001150217"/>
    </source>
</evidence>
<name>A0ABQ8VCJ1_9AGAR</name>
<feature type="domain" description="Rab-GAP TBC" evidence="4">
    <location>
        <begin position="19"/>
        <end position="204"/>
    </location>
</feature>
<keyword evidence="1" id="KW-0343">GTPase activation</keyword>
<keyword evidence="3" id="KW-0472">Membrane</keyword>
<feature type="compositionally biased region" description="Low complexity" evidence="2">
    <location>
        <begin position="340"/>
        <end position="408"/>
    </location>
</feature>
<organism evidence="5 6">
    <name type="scientific">Lentinula lateritia</name>
    <dbReference type="NCBI Taxonomy" id="40482"/>
    <lineage>
        <taxon>Eukaryota</taxon>
        <taxon>Fungi</taxon>
        <taxon>Dikarya</taxon>
        <taxon>Basidiomycota</taxon>
        <taxon>Agaricomycotina</taxon>
        <taxon>Agaricomycetes</taxon>
        <taxon>Agaricomycetidae</taxon>
        <taxon>Agaricales</taxon>
        <taxon>Marasmiineae</taxon>
        <taxon>Omphalotaceae</taxon>
        <taxon>Lentinula</taxon>
    </lineage>
</organism>
<dbReference type="Gene3D" id="1.10.472.80">
    <property type="entry name" value="Ypt/Rab-GAP domain of gyp1p, domain 3"/>
    <property type="match status" value="1"/>
</dbReference>